<evidence type="ECO:0000313" key="3">
    <source>
        <dbReference type="Proteomes" id="UP000694428"/>
    </source>
</evidence>
<dbReference type="Proteomes" id="UP000694428">
    <property type="component" value="Unplaced"/>
</dbReference>
<protein>
    <submittedName>
        <fullName evidence="2">Uncharacterized protein</fullName>
    </submittedName>
</protein>
<feature type="region of interest" description="Disordered" evidence="1">
    <location>
        <begin position="20"/>
        <end position="81"/>
    </location>
</feature>
<reference evidence="2" key="1">
    <citation type="submission" date="2025-08" db="UniProtKB">
        <authorList>
            <consortium name="Ensembl"/>
        </authorList>
    </citation>
    <scope>IDENTIFICATION</scope>
</reference>
<evidence type="ECO:0000256" key="1">
    <source>
        <dbReference type="SAM" id="MobiDB-lite"/>
    </source>
</evidence>
<name>A0A8C9G045_PAVCR</name>
<organism evidence="2 3">
    <name type="scientific">Pavo cristatus</name>
    <name type="common">Indian peafowl</name>
    <name type="synonym">Blue peafowl</name>
    <dbReference type="NCBI Taxonomy" id="9049"/>
    <lineage>
        <taxon>Eukaryota</taxon>
        <taxon>Metazoa</taxon>
        <taxon>Chordata</taxon>
        <taxon>Craniata</taxon>
        <taxon>Vertebrata</taxon>
        <taxon>Euteleostomi</taxon>
        <taxon>Archelosauria</taxon>
        <taxon>Archosauria</taxon>
        <taxon>Dinosauria</taxon>
        <taxon>Saurischia</taxon>
        <taxon>Theropoda</taxon>
        <taxon>Coelurosauria</taxon>
        <taxon>Aves</taxon>
        <taxon>Neognathae</taxon>
        <taxon>Galloanserae</taxon>
        <taxon>Galliformes</taxon>
        <taxon>Phasianidae</taxon>
        <taxon>Phasianinae</taxon>
        <taxon>Pavo</taxon>
    </lineage>
</organism>
<sequence>MASRLLRVGAALRLLPAATSRAAPARHFAAPGDLATDEEQATGLERKLGMGLPLTPPSPPPRTPTVCSGRSATRAPRRTPT</sequence>
<keyword evidence="3" id="KW-1185">Reference proteome</keyword>
<evidence type="ECO:0000313" key="2">
    <source>
        <dbReference type="Ensembl" id="ENSPSTP00000023737.1"/>
    </source>
</evidence>
<dbReference type="Ensembl" id="ENSPSTT00000024981.1">
    <property type="protein sequence ID" value="ENSPSTP00000023737.1"/>
    <property type="gene ID" value="ENSPSTG00000017504.1"/>
</dbReference>
<dbReference type="AlphaFoldDB" id="A0A8C9G045"/>
<proteinExistence type="predicted"/>
<accession>A0A8C9G045</accession>
<feature type="compositionally biased region" description="Pro residues" evidence="1">
    <location>
        <begin position="54"/>
        <end position="63"/>
    </location>
</feature>
<reference evidence="2" key="2">
    <citation type="submission" date="2025-09" db="UniProtKB">
        <authorList>
            <consortium name="Ensembl"/>
        </authorList>
    </citation>
    <scope>IDENTIFICATION</scope>
</reference>